<evidence type="ECO:0000313" key="3">
    <source>
        <dbReference type="Proteomes" id="UP000560069"/>
    </source>
</evidence>
<evidence type="ECO:0000256" key="1">
    <source>
        <dbReference type="SAM" id="Phobius"/>
    </source>
</evidence>
<evidence type="ECO:0000313" key="2">
    <source>
        <dbReference type="EMBL" id="NYJ16252.1"/>
    </source>
</evidence>
<keyword evidence="3" id="KW-1185">Reference proteome</keyword>
<keyword evidence="1" id="KW-1133">Transmembrane helix</keyword>
<dbReference type="AlphaFoldDB" id="A0A7Z0J2I5"/>
<keyword evidence="1" id="KW-0812">Transmembrane</keyword>
<keyword evidence="1" id="KW-0472">Membrane</keyword>
<dbReference type="RefSeq" id="WP_157075346.1">
    <property type="nucleotide sequence ID" value="NZ_BAAALK010000006.1"/>
</dbReference>
<dbReference type="EMBL" id="JACCFQ010000001">
    <property type="protein sequence ID" value="NYJ16252.1"/>
    <property type="molecule type" value="Genomic_DNA"/>
</dbReference>
<comment type="caution">
    <text evidence="2">The sequence shown here is derived from an EMBL/GenBank/DDBJ whole genome shotgun (WGS) entry which is preliminary data.</text>
</comment>
<sequence length="56" mass="5917">MGITLIQTFNAFFLAAIVLAGPVLITAGLWATAGNLRRLISGAPELRPARGTLRQP</sequence>
<proteinExistence type="predicted"/>
<protein>
    <submittedName>
        <fullName evidence="2">Uncharacterized protein</fullName>
    </submittedName>
</protein>
<gene>
    <name evidence="2" type="ORF">HNR11_000786</name>
</gene>
<name>A0A7Z0J2I5_9MICC</name>
<dbReference type="Proteomes" id="UP000560069">
    <property type="component" value="Unassembled WGS sequence"/>
</dbReference>
<reference evidence="2 3" key="1">
    <citation type="submission" date="2020-07" db="EMBL/GenBank/DDBJ databases">
        <title>Sequencing the genomes of 1000 actinobacteria strains.</title>
        <authorList>
            <person name="Klenk H.-P."/>
        </authorList>
    </citation>
    <scope>NUCLEOTIDE SEQUENCE [LARGE SCALE GENOMIC DNA]</scope>
    <source>
        <strain evidence="2 3">DSM 15664</strain>
    </source>
</reference>
<accession>A0A7Z0J2I5</accession>
<feature type="transmembrane region" description="Helical" evidence="1">
    <location>
        <begin position="12"/>
        <end position="31"/>
    </location>
</feature>
<organism evidence="2 3">
    <name type="scientific">Nesterenkonia sandarakina</name>
    <dbReference type="NCBI Taxonomy" id="272918"/>
    <lineage>
        <taxon>Bacteria</taxon>
        <taxon>Bacillati</taxon>
        <taxon>Actinomycetota</taxon>
        <taxon>Actinomycetes</taxon>
        <taxon>Micrococcales</taxon>
        <taxon>Micrococcaceae</taxon>
        <taxon>Nesterenkonia</taxon>
    </lineage>
</organism>